<dbReference type="PANTHER" id="PTHR11056:SF0">
    <property type="entry name" value="HOMOGENTISATE 1,2-DIOXYGENASE"/>
    <property type="match status" value="1"/>
</dbReference>
<dbReference type="CDD" id="cd07000">
    <property type="entry name" value="cupin_HGO_N"/>
    <property type="match status" value="1"/>
</dbReference>
<evidence type="ECO:0000313" key="11">
    <source>
        <dbReference type="Proteomes" id="UP001165065"/>
    </source>
</evidence>
<evidence type="ECO:0000256" key="7">
    <source>
        <dbReference type="ARBA" id="ARBA00023002"/>
    </source>
</evidence>
<evidence type="ECO:0000256" key="2">
    <source>
        <dbReference type="ARBA" id="ARBA00004704"/>
    </source>
</evidence>
<dbReference type="GO" id="GO:0005737">
    <property type="term" value="C:cytoplasm"/>
    <property type="evidence" value="ECO:0007669"/>
    <property type="project" value="TreeGrafter"/>
</dbReference>
<proteinExistence type="inferred from homology"/>
<comment type="pathway">
    <text evidence="2">Amino-acid degradation; L-phenylalanine degradation; acetoacetate and fumarate from L-phenylalanine: step 4/6.</text>
</comment>
<protein>
    <recommendedName>
        <fullName evidence="4">homogentisate 1,2-dioxygenase</fullName>
        <ecNumber evidence="4">1.13.11.5</ecNumber>
    </recommendedName>
</protein>
<dbReference type="Gene3D" id="2.60.120.10">
    <property type="entry name" value="Jelly Rolls"/>
    <property type="match status" value="1"/>
</dbReference>
<dbReference type="OrthoDB" id="1689029at2759"/>
<evidence type="ECO:0000259" key="9">
    <source>
        <dbReference type="Pfam" id="PF20510"/>
    </source>
</evidence>
<dbReference type="AlphaFoldDB" id="A0A9W7GD45"/>
<dbReference type="GO" id="GO:0006570">
    <property type="term" value="P:tyrosine metabolic process"/>
    <property type="evidence" value="ECO:0007669"/>
    <property type="project" value="InterPro"/>
</dbReference>
<dbReference type="SUPFAM" id="SSF51182">
    <property type="entry name" value="RmlC-like cupins"/>
    <property type="match status" value="1"/>
</dbReference>
<name>A0A9W7GD45_9STRA</name>
<evidence type="ECO:0000256" key="8">
    <source>
        <dbReference type="ARBA" id="ARBA00023004"/>
    </source>
</evidence>
<keyword evidence="7" id="KW-0560">Oxidoreductase</keyword>
<dbReference type="EC" id="1.13.11.5" evidence="4"/>
<sequence>MSSPDYMTGFNSEFATEAIPNALPKFGNNPQKCPYDLYAEQLSGTAFTVPRKDNKRVWFYRIQPSVLHAPFERYSGTGLGEWEGHGSISEPSFTTTPNQLRWDPLPMETGKGKTFLEGMRTVAGHGDPGSKHGLAVHMYTADKNMDKECVYNSDGDFLIVPQEGTLEIQTEHGHLTVPPKHICLIPRGIVFSVNLPSPSRGYILEVFKGHFELPDLGPIGSNGLANPRDFEAPSAAYDDDSESTWRMYNKFGGNLFTTTRQGTPFNVVAWHGNYTPCCTPHGPDKATFDKASSCDLTPEKFSAGLAFMFETNVIMDVSRGALEAEWRDKEYFRCWEGIGRKFEYKQQTGEKRKR</sequence>
<accession>A0A9W7GD45</accession>
<organism evidence="10 11">
    <name type="scientific">Triparma columacea</name>
    <dbReference type="NCBI Taxonomy" id="722753"/>
    <lineage>
        <taxon>Eukaryota</taxon>
        <taxon>Sar</taxon>
        <taxon>Stramenopiles</taxon>
        <taxon>Ochrophyta</taxon>
        <taxon>Bolidophyceae</taxon>
        <taxon>Parmales</taxon>
        <taxon>Triparmaceae</taxon>
        <taxon>Triparma</taxon>
    </lineage>
</organism>
<keyword evidence="6" id="KW-0223">Dioxygenase</keyword>
<evidence type="ECO:0000256" key="5">
    <source>
        <dbReference type="ARBA" id="ARBA00022723"/>
    </source>
</evidence>
<dbReference type="InterPro" id="IPR046452">
    <property type="entry name" value="HgmA_N"/>
</dbReference>
<dbReference type="InterPro" id="IPR005708">
    <property type="entry name" value="Homogentis_dOase"/>
</dbReference>
<dbReference type="GO" id="GO:0046872">
    <property type="term" value="F:metal ion binding"/>
    <property type="evidence" value="ECO:0007669"/>
    <property type="project" value="UniProtKB-KW"/>
</dbReference>
<dbReference type="GO" id="GO:0004411">
    <property type="term" value="F:homogentisate 1,2-dioxygenase activity"/>
    <property type="evidence" value="ECO:0007669"/>
    <property type="project" value="UniProtKB-EC"/>
</dbReference>
<dbReference type="PANTHER" id="PTHR11056">
    <property type="entry name" value="HOMOGENTISATE 1,2-DIOXYGENASE"/>
    <property type="match status" value="1"/>
</dbReference>
<keyword evidence="8" id="KW-0408">Iron</keyword>
<dbReference type="Pfam" id="PF20510">
    <property type="entry name" value="HgmA_N"/>
    <property type="match status" value="1"/>
</dbReference>
<evidence type="ECO:0000256" key="1">
    <source>
        <dbReference type="ARBA" id="ARBA00001962"/>
    </source>
</evidence>
<dbReference type="InterPro" id="IPR014710">
    <property type="entry name" value="RmlC-like_jellyroll"/>
</dbReference>
<dbReference type="Proteomes" id="UP001165065">
    <property type="component" value="Unassembled WGS sequence"/>
</dbReference>
<comment type="similarity">
    <text evidence="3">Belongs to the homogentisate dioxygenase family.</text>
</comment>
<feature type="domain" description="Homogentisate 1,2-dioxygenase N-terminal" evidence="9">
    <location>
        <begin position="6"/>
        <end position="277"/>
    </location>
</feature>
<evidence type="ECO:0000256" key="6">
    <source>
        <dbReference type="ARBA" id="ARBA00022964"/>
    </source>
</evidence>
<dbReference type="GO" id="GO:0006559">
    <property type="term" value="P:L-phenylalanine catabolic process"/>
    <property type="evidence" value="ECO:0007669"/>
    <property type="project" value="InterPro"/>
</dbReference>
<evidence type="ECO:0000256" key="3">
    <source>
        <dbReference type="ARBA" id="ARBA00007757"/>
    </source>
</evidence>
<evidence type="ECO:0000313" key="10">
    <source>
        <dbReference type="EMBL" id="GMI41006.1"/>
    </source>
</evidence>
<gene>
    <name evidence="10" type="ORF">TrCOL_g10573</name>
</gene>
<dbReference type="EMBL" id="BRYA01000141">
    <property type="protein sequence ID" value="GMI41006.1"/>
    <property type="molecule type" value="Genomic_DNA"/>
</dbReference>
<dbReference type="InterPro" id="IPR011051">
    <property type="entry name" value="RmlC_Cupin_sf"/>
</dbReference>
<reference evidence="11" key="1">
    <citation type="journal article" date="2023" name="Commun. Biol.">
        <title>Genome analysis of Parmales, the sister group of diatoms, reveals the evolutionary specialization of diatoms from phago-mixotrophs to photoautotrophs.</title>
        <authorList>
            <person name="Ban H."/>
            <person name="Sato S."/>
            <person name="Yoshikawa S."/>
            <person name="Yamada K."/>
            <person name="Nakamura Y."/>
            <person name="Ichinomiya M."/>
            <person name="Sato N."/>
            <person name="Blanc-Mathieu R."/>
            <person name="Endo H."/>
            <person name="Kuwata A."/>
            <person name="Ogata H."/>
        </authorList>
    </citation>
    <scope>NUCLEOTIDE SEQUENCE [LARGE SCALE GENOMIC DNA]</scope>
</reference>
<keyword evidence="11" id="KW-1185">Reference proteome</keyword>
<keyword evidence="5" id="KW-0479">Metal-binding</keyword>
<comment type="caution">
    <text evidence="10">The sequence shown here is derived from an EMBL/GenBank/DDBJ whole genome shotgun (WGS) entry which is preliminary data.</text>
</comment>
<comment type="cofactor">
    <cofactor evidence="1">
        <name>Fe cation</name>
        <dbReference type="ChEBI" id="CHEBI:24875"/>
    </cofactor>
</comment>
<evidence type="ECO:0000256" key="4">
    <source>
        <dbReference type="ARBA" id="ARBA00013127"/>
    </source>
</evidence>